<feature type="region of interest" description="Disordered" evidence="1">
    <location>
        <begin position="319"/>
        <end position="340"/>
    </location>
</feature>
<dbReference type="Proteomes" id="UP001430356">
    <property type="component" value="Unassembled WGS sequence"/>
</dbReference>
<keyword evidence="3" id="KW-1185">Reference proteome</keyword>
<dbReference type="AlphaFoldDB" id="A0AAW0F720"/>
<feature type="compositionally biased region" description="Low complexity" evidence="1">
    <location>
        <begin position="319"/>
        <end position="329"/>
    </location>
</feature>
<gene>
    <name evidence="2" type="ORF">NESM_000211500</name>
</gene>
<feature type="region of interest" description="Disordered" evidence="1">
    <location>
        <begin position="53"/>
        <end position="77"/>
    </location>
</feature>
<name>A0AAW0F720_9TRYP</name>
<organism evidence="2 3">
    <name type="scientific">Novymonas esmeraldas</name>
    <dbReference type="NCBI Taxonomy" id="1808958"/>
    <lineage>
        <taxon>Eukaryota</taxon>
        <taxon>Discoba</taxon>
        <taxon>Euglenozoa</taxon>
        <taxon>Kinetoplastea</taxon>
        <taxon>Metakinetoplastina</taxon>
        <taxon>Trypanosomatida</taxon>
        <taxon>Trypanosomatidae</taxon>
        <taxon>Novymonas</taxon>
    </lineage>
</organism>
<sequence length="340" mass="36854">MSRIPRNHYLVLHDALRRFLGPDAQLAAFVKAKHTFQCDMLVNHARTDPLELRRVGGLRDSSSSSSSSSSSGTISTSISSVGEDRVDVAVSKAGVVELARALQEQLGTCDVVPHTRRIDVVFRDRSVVQLALGAAARDLPFALESGADVNQEPDWRLRNRLRISLGFDEELFLSQCPRSVNVAARVLEKSMFDSAHHSALLSIVPAMVAMYEAHGRRLLAVLPPVSYWLAHCYALTQAYPCRTYQQIVATVEHNFARYYGEYPMLNPYCAGEDLNTIEVVQWLCEAHNAGAAAALCDTTASTMDVALVGGDCAFTNSDGAASASSTVAGGVEGGRRWPAA</sequence>
<evidence type="ECO:0000256" key="1">
    <source>
        <dbReference type="SAM" id="MobiDB-lite"/>
    </source>
</evidence>
<dbReference type="EMBL" id="JAECZO010000015">
    <property type="protein sequence ID" value="KAK7201484.1"/>
    <property type="molecule type" value="Genomic_DNA"/>
</dbReference>
<accession>A0AAW0F720</accession>
<proteinExistence type="predicted"/>
<reference evidence="2 3" key="1">
    <citation type="journal article" date="2021" name="MBio">
        <title>A New Model Trypanosomatid, Novymonas esmeraldas: Genomic Perception of Its 'Candidatus Pandoraea novymonadis' Endosymbiont.</title>
        <authorList>
            <person name="Zakharova A."/>
            <person name="Saura A."/>
            <person name="Butenko A."/>
            <person name="Podesvova L."/>
            <person name="Warmusova S."/>
            <person name="Kostygov A.Y."/>
            <person name="Nenarokova A."/>
            <person name="Lukes J."/>
            <person name="Opperdoes F.R."/>
            <person name="Yurchenko V."/>
        </authorList>
    </citation>
    <scope>NUCLEOTIDE SEQUENCE [LARGE SCALE GENOMIC DNA]</scope>
    <source>
        <strain evidence="2 3">E262AT.01</strain>
    </source>
</reference>
<protein>
    <submittedName>
        <fullName evidence="2">Uncharacterized protein</fullName>
    </submittedName>
</protein>
<feature type="compositionally biased region" description="Low complexity" evidence="1">
    <location>
        <begin position="61"/>
        <end position="77"/>
    </location>
</feature>
<evidence type="ECO:0000313" key="3">
    <source>
        <dbReference type="Proteomes" id="UP001430356"/>
    </source>
</evidence>
<comment type="caution">
    <text evidence="2">The sequence shown here is derived from an EMBL/GenBank/DDBJ whole genome shotgun (WGS) entry which is preliminary data.</text>
</comment>
<evidence type="ECO:0000313" key="2">
    <source>
        <dbReference type="EMBL" id="KAK7201484.1"/>
    </source>
</evidence>